<dbReference type="Proteomes" id="UP000054485">
    <property type="component" value="Unassembled WGS sequence"/>
</dbReference>
<dbReference type="InParanoid" id="A0A0D0BM43"/>
<gene>
    <name evidence="1" type="ORF">CY34DRAFT_638501</name>
</gene>
<dbReference type="HOGENOM" id="CLU_2851253_0_0_1"/>
<keyword evidence="2" id="KW-1185">Reference proteome</keyword>
<reference evidence="1 2" key="1">
    <citation type="submission" date="2014-04" db="EMBL/GenBank/DDBJ databases">
        <authorList>
            <consortium name="DOE Joint Genome Institute"/>
            <person name="Kuo A."/>
            <person name="Ruytinx J."/>
            <person name="Rineau F."/>
            <person name="Colpaert J."/>
            <person name="Kohler A."/>
            <person name="Nagy L.G."/>
            <person name="Floudas D."/>
            <person name="Copeland A."/>
            <person name="Barry K.W."/>
            <person name="Cichocki N."/>
            <person name="Veneault-Fourrey C."/>
            <person name="LaButti K."/>
            <person name="Lindquist E.A."/>
            <person name="Lipzen A."/>
            <person name="Lundell T."/>
            <person name="Morin E."/>
            <person name="Murat C."/>
            <person name="Sun H."/>
            <person name="Tunlid A."/>
            <person name="Henrissat B."/>
            <person name="Grigoriev I.V."/>
            <person name="Hibbett D.S."/>
            <person name="Martin F."/>
            <person name="Nordberg H.P."/>
            <person name="Cantor M.N."/>
            <person name="Hua S.X."/>
        </authorList>
    </citation>
    <scope>NUCLEOTIDE SEQUENCE [LARGE SCALE GENOMIC DNA]</scope>
    <source>
        <strain evidence="1 2">UH-Slu-Lm8-n1</strain>
    </source>
</reference>
<organism evidence="1 2">
    <name type="scientific">Suillus luteus UH-Slu-Lm8-n1</name>
    <dbReference type="NCBI Taxonomy" id="930992"/>
    <lineage>
        <taxon>Eukaryota</taxon>
        <taxon>Fungi</taxon>
        <taxon>Dikarya</taxon>
        <taxon>Basidiomycota</taxon>
        <taxon>Agaricomycotina</taxon>
        <taxon>Agaricomycetes</taxon>
        <taxon>Agaricomycetidae</taxon>
        <taxon>Boletales</taxon>
        <taxon>Suillineae</taxon>
        <taxon>Suillaceae</taxon>
        <taxon>Suillus</taxon>
    </lineage>
</organism>
<reference evidence="2" key="2">
    <citation type="submission" date="2015-01" db="EMBL/GenBank/DDBJ databases">
        <title>Evolutionary Origins and Diversification of the Mycorrhizal Mutualists.</title>
        <authorList>
            <consortium name="DOE Joint Genome Institute"/>
            <consortium name="Mycorrhizal Genomics Consortium"/>
            <person name="Kohler A."/>
            <person name="Kuo A."/>
            <person name="Nagy L.G."/>
            <person name="Floudas D."/>
            <person name="Copeland A."/>
            <person name="Barry K.W."/>
            <person name="Cichocki N."/>
            <person name="Veneault-Fourrey C."/>
            <person name="LaButti K."/>
            <person name="Lindquist E.A."/>
            <person name="Lipzen A."/>
            <person name="Lundell T."/>
            <person name="Morin E."/>
            <person name="Murat C."/>
            <person name="Riley R."/>
            <person name="Ohm R."/>
            <person name="Sun H."/>
            <person name="Tunlid A."/>
            <person name="Henrissat B."/>
            <person name="Grigoriev I.V."/>
            <person name="Hibbett D.S."/>
            <person name="Martin F."/>
        </authorList>
    </citation>
    <scope>NUCLEOTIDE SEQUENCE [LARGE SCALE GENOMIC DNA]</scope>
    <source>
        <strain evidence="2">UH-Slu-Lm8-n1</strain>
    </source>
</reference>
<dbReference type="EMBL" id="KN835192">
    <property type="protein sequence ID" value="KIK44368.1"/>
    <property type="molecule type" value="Genomic_DNA"/>
</dbReference>
<evidence type="ECO:0000313" key="2">
    <source>
        <dbReference type="Proteomes" id="UP000054485"/>
    </source>
</evidence>
<evidence type="ECO:0000313" key="1">
    <source>
        <dbReference type="EMBL" id="KIK44368.1"/>
    </source>
</evidence>
<name>A0A0D0BM43_9AGAM</name>
<dbReference type="AlphaFoldDB" id="A0A0D0BM43"/>
<protein>
    <submittedName>
        <fullName evidence="1">Uncharacterized protein</fullName>
    </submittedName>
</protein>
<accession>A0A0D0BM43</accession>
<sequence>MTSIDYCSQFRLQGLMRRNDVTHNRKQQLLVHYSKRLQETICSNRTTVDHELYRIGPIFIAPKIW</sequence>
<proteinExistence type="predicted"/>